<evidence type="ECO:0000256" key="2">
    <source>
        <dbReference type="ARBA" id="ARBA00022737"/>
    </source>
</evidence>
<dbReference type="CDD" id="cd09105">
    <property type="entry name" value="PLDc_vPLD1_2_like_2"/>
    <property type="match status" value="1"/>
</dbReference>
<proteinExistence type="predicted"/>
<name>A0ABP7D2P6_9MICO</name>
<dbReference type="Proteomes" id="UP001501468">
    <property type="component" value="Unassembled WGS sequence"/>
</dbReference>
<dbReference type="SMART" id="SM00155">
    <property type="entry name" value="PLDc"/>
    <property type="match status" value="2"/>
</dbReference>
<dbReference type="InterPro" id="IPR015679">
    <property type="entry name" value="PLipase_D_fam"/>
</dbReference>
<evidence type="ECO:0000259" key="6">
    <source>
        <dbReference type="PROSITE" id="PS50035"/>
    </source>
</evidence>
<dbReference type="PROSITE" id="PS50035">
    <property type="entry name" value="PLD"/>
    <property type="match status" value="2"/>
</dbReference>
<evidence type="ECO:0000313" key="8">
    <source>
        <dbReference type="Proteomes" id="UP001501468"/>
    </source>
</evidence>
<dbReference type="SUPFAM" id="SSF56024">
    <property type="entry name" value="Phospholipase D/nuclease"/>
    <property type="match status" value="2"/>
</dbReference>
<dbReference type="Pfam" id="PF13091">
    <property type="entry name" value="PLDc_2"/>
    <property type="match status" value="1"/>
</dbReference>
<evidence type="ECO:0000256" key="1">
    <source>
        <dbReference type="ARBA" id="ARBA00000798"/>
    </source>
</evidence>
<keyword evidence="8" id="KW-1185">Reference proteome</keyword>
<feature type="region of interest" description="Disordered" evidence="5">
    <location>
        <begin position="233"/>
        <end position="259"/>
    </location>
</feature>
<organism evidence="7 8">
    <name type="scientific">Terrabacter ginsenosidimutans</name>
    <dbReference type="NCBI Taxonomy" id="490575"/>
    <lineage>
        <taxon>Bacteria</taxon>
        <taxon>Bacillati</taxon>
        <taxon>Actinomycetota</taxon>
        <taxon>Actinomycetes</taxon>
        <taxon>Micrococcales</taxon>
        <taxon>Intrasporangiaceae</taxon>
        <taxon>Terrabacter</taxon>
    </lineage>
</organism>
<keyword evidence="3" id="KW-0378">Hydrolase</keyword>
<dbReference type="PANTHER" id="PTHR18896:SF76">
    <property type="entry name" value="PHOSPHOLIPASE"/>
    <property type="match status" value="1"/>
</dbReference>
<evidence type="ECO:0000313" key="7">
    <source>
        <dbReference type="EMBL" id="GAA3699860.1"/>
    </source>
</evidence>
<keyword evidence="2" id="KW-0677">Repeat</keyword>
<feature type="compositionally biased region" description="Pro residues" evidence="5">
    <location>
        <begin position="249"/>
        <end position="259"/>
    </location>
</feature>
<feature type="domain" description="PLD phosphodiesterase" evidence="6">
    <location>
        <begin position="377"/>
        <end position="404"/>
    </location>
</feature>
<dbReference type="InterPro" id="IPR025202">
    <property type="entry name" value="PLD-like_dom"/>
</dbReference>
<comment type="caution">
    <text evidence="7">The sequence shown here is derived from an EMBL/GenBank/DDBJ whole genome shotgun (WGS) entry which is preliminary data.</text>
</comment>
<dbReference type="PANTHER" id="PTHR18896">
    <property type="entry name" value="PHOSPHOLIPASE D"/>
    <property type="match status" value="1"/>
</dbReference>
<evidence type="ECO:0000256" key="3">
    <source>
        <dbReference type="ARBA" id="ARBA00022801"/>
    </source>
</evidence>
<accession>A0ABP7D2P6</accession>
<protein>
    <submittedName>
        <fullName evidence="7">Phospholipase D-like domain-containing protein</fullName>
    </submittedName>
</protein>
<dbReference type="RefSeq" id="WP_344943912.1">
    <property type="nucleotide sequence ID" value="NZ_BAABDC010000002.1"/>
</dbReference>
<keyword evidence="4" id="KW-0443">Lipid metabolism</keyword>
<evidence type="ECO:0000256" key="5">
    <source>
        <dbReference type="SAM" id="MobiDB-lite"/>
    </source>
</evidence>
<feature type="region of interest" description="Disordered" evidence="5">
    <location>
        <begin position="458"/>
        <end position="478"/>
    </location>
</feature>
<feature type="domain" description="PLD phosphodiesterase" evidence="6">
    <location>
        <begin position="138"/>
        <end position="171"/>
    </location>
</feature>
<dbReference type="InterPro" id="IPR001736">
    <property type="entry name" value="PLipase_D/transphosphatidylase"/>
</dbReference>
<comment type="catalytic activity">
    <reaction evidence="1">
        <text>a 1,2-diacyl-sn-glycero-3-phosphocholine + H2O = a 1,2-diacyl-sn-glycero-3-phosphate + choline + H(+)</text>
        <dbReference type="Rhea" id="RHEA:14445"/>
        <dbReference type="ChEBI" id="CHEBI:15354"/>
        <dbReference type="ChEBI" id="CHEBI:15377"/>
        <dbReference type="ChEBI" id="CHEBI:15378"/>
        <dbReference type="ChEBI" id="CHEBI:57643"/>
        <dbReference type="ChEBI" id="CHEBI:58608"/>
        <dbReference type="EC" id="3.1.4.4"/>
    </reaction>
</comment>
<evidence type="ECO:0000256" key="4">
    <source>
        <dbReference type="ARBA" id="ARBA00023098"/>
    </source>
</evidence>
<sequence length="511" mass="56748">MDPVDWFLSPGERGNPSTRLDRRHVAGRAWTEGNLVTPLVHGAAYFGALLEAVSRMGPGDLLLFVDWRGDPDERLTGTGGSEVGTLLADAARRGVDVRGLVWRSHWDRLSFSAGENRHLEEDVNAAGGECVLDMRVRTGGSHHQKFVVLRHPDRPHLDVAFVGGIDLCHSRRDDAGHAGDPQRQSMAAVYGPRPPWHDIQLAIRGPAVGDVETVFRERWEDPQALSRSPARWAGDTLRHDRPHRRPLPLQLPDPQPCGPHPVQLLRTYGRRLGGYPFAPRGERSVARGYAKALARARRLVYIEDQYLWSAEVCSLLCGALRRSPELRVVAVLPHQPDQDGPVSRPPNLVSRARLVKELNAAGPGRVAVYGVENPHGTPVYVHAKVCVIDDEWASVGSDNFNRRSWTHDSELSAAVAHPGYARALRQQLAREHLDADGDLALDDHFTAFAESAAALEAWRQQPSAGPRPPGRLRPLDSPDQSRLTRLWATPLYRVVYDPDGRPLDLRLRRSM</sequence>
<gene>
    <name evidence="7" type="ORF">GCM10022399_15370</name>
</gene>
<dbReference type="EMBL" id="BAABDC010000002">
    <property type="protein sequence ID" value="GAA3699860.1"/>
    <property type="molecule type" value="Genomic_DNA"/>
</dbReference>
<reference evidence="8" key="1">
    <citation type="journal article" date="2019" name="Int. J. Syst. Evol. Microbiol.">
        <title>The Global Catalogue of Microorganisms (GCM) 10K type strain sequencing project: providing services to taxonomists for standard genome sequencing and annotation.</title>
        <authorList>
            <consortium name="The Broad Institute Genomics Platform"/>
            <consortium name="The Broad Institute Genome Sequencing Center for Infectious Disease"/>
            <person name="Wu L."/>
            <person name="Ma J."/>
        </authorList>
    </citation>
    <scope>NUCLEOTIDE SEQUENCE [LARGE SCALE GENOMIC DNA]</scope>
    <source>
        <strain evidence="8">JCM 17125</strain>
    </source>
</reference>
<dbReference type="Gene3D" id="3.30.870.10">
    <property type="entry name" value="Endonuclease Chain A"/>
    <property type="match status" value="2"/>
</dbReference>